<gene>
    <name evidence="2" type="ORF">GMD21_12810</name>
</gene>
<sequence length="138" mass="16135">MIDMEVRWSDGWKAGNVLQIYEKAVVIFAVGFFPFFTTDNLGNRRINGLYFAKSSTYVLDVVWYFIIPIIDLGIEQEFLCLGQEKRNAAAFRHKENMVWFRSGDRNSCHFDRFIYQYIYLYTGTYCGAEWGADGSQCK</sequence>
<accession>A0A844KGB9</accession>
<keyword evidence="1" id="KW-1133">Transmembrane helix</keyword>
<proteinExistence type="predicted"/>
<keyword evidence="1" id="KW-0812">Transmembrane</keyword>
<keyword evidence="1" id="KW-0472">Membrane</keyword>
<keyword evidence="3" id="KW-1185">Reference proteome</keyword>
<evidence type="ECO:0000256" key="1">
    <source>
        <dbReference type="SAM" id="Phobius"/>
    </source>
</evidence>
<protein>
    <submittedName>
        <fullName evidence="2">Uncharacterized protein</fullName>
    </submittedName>
</protein>
<feature type="transmembrane region" description="Helical" evidence="1">
    <location>
        <begin position="20"/>
        <end position="38"/>
    </location>
</feature>
<dbReference type="RefSeq" id="WP_117498579.1">
    <property type="nucleotide sequence ID" value="NZ_WNAF01000009.1"/>
</dbReference>
<dbReference type="Proteomes" id="UP000448177">
    <property type="component" value="Unassembled WGS sequence"/>
</dbReference>
<organism evidence="2 3">
    <name type="scientific">Mediterraneibacter faecis</name>
    <dbReference type="NCBI Taxonomy" id="592978"/>
    <lineage>
        <taxon>Bacteria</taxon>
        <taxon>Bacillati</taxon>
        <taxon>Bacillota</taxon>
        <taxon>Clostridia</taxon>
        <taxon>Lachnospirales</taxon>
        <taxon>Lachnospiraceae</taxon>
        <taxon>Mediterraneibacter</taxon>
    </lineage>
</organism>
<dbReference type="AlphaFoldDB" id="A0A844KGB9"/>
<reference evidence="2 3" key="1">
    <citation type="journal article" date="2019" name="Nat. Med.">
        <title>A library of human gut bacterial isolates paired with longitudinal multiomics data enables mechanistic microbiome research.</title>
        <authorList>
            <person name="Poyet M."/>
            <person name="Groussin M."/>
            <person name="Gibbons S.M."/>
            <person name="Avila-Pacheco J."/>
            <person name="Jiang X."/>
            <person name="Kearney S.M."/>
            <person name="Perrotta A.R."/>
            <person name="Berdy B."/>
            <person name="Zhao S."/>
            <person name="Lieberman T.D."/>
            <person name="Swanson P.K."/>
            <person name="Smith M."/>
            <person name="Roesemann S."/>
            <person name="Alexander J.E."/>
            <person name="Rich S.A."/>
            <person name="Livny J."/>
            <person name="Vlamakis H."/>
            <person name="Clish C."/>
            <person name="Bullock K."/>
            <person name="Deik A."/>
            <person name="Scott J."/>
            <person name="Pierce K.A."/>
            <person name="Xavier R.J."/>
            <person name="Alm E.J."/>
        </authorList>
    </citation>
    <scope>NUCLEOTIDE SEQUENCE [LARGE SCALE GENOMIC DNA]</scope>
    <source>
        <strain evidence="2 3">BIOML-A1</strain>
    </source>
</reference>
<comment type="caution">
    <text evidence="2">The sequence shown here is derived from an EMBL/GenBank/DDBJ whole genome shotgun (WGS) entry which is preliminary data.</text>
</comment>
<dbReference type="EMBL" id="WNAF01000009">
    <property type="protein sequence ID" value="MTR77535.1"/>
    <property type="molecule type" value="Genomic_DNA"/>
</dbReference>
<evidence type="ECO:0000313" key="2">
    <source>
        <dbReference type="EMBL" id="MTR77535.1"/>
    </source>
</evidence>
<name>A0A844KGB9_9FIRM</name>
<evidence type="ECO:0000313" key="3">
    <source>
        <dbReference type="Proteomes" id="UP000448177"/>
    </source>
</evidence>